<proteinExistence type="predicted"/>
<dbReference type="Gene3D" id="2.10.270.10">
    <property type="entry name" value="Cholin Binding"/>
    <property type="match status" value="1"/>
</dbReference>
<dbReference type="AlphaFoldDB" id="A0A3P6RHW6"/>
<organism evidence="2 3">
    <name type="scientific">Cylicostephanus goldi</name>
    <name type="common">Nematode worm</name>
    <dbReference type="NCBI Taxonomy" id="71465"/>
    <lineage>
        <taxon>Eukaryota</taxon>
        <taxon>Metazoa</taxon>
        <taxon>Ecdysozoa</taxon>
        <taxon>Nematoda</taxon>
        <taxon>Chromadorea</taxon>
        <taxon>Rhabditida</taxon>
        <taxon>Rhabditina</taxon>
        <taxon>Rhabditomorpha</taxon>
        <taxon>Strongyloidea</taxon>
        <taxon>Strongylidae</taxon>
        <taxon>Cylicostephanus</taxon>
    </lineage>
</organism>
<sequence>MLKGQHQVHGGFDGKLNWFYFDEVTGGVYYGWKYIDYQDKTCYYGPDGAMYKGWCVVGNRRYYFDETTGAQH</sequence>
<evidence type="ECO:0000313" key="3">
    <source>
        <dbReference type="Proteomes" id="UP000271889"/>
    </source>
</evidence>
<evidence type="ECO:0000313" key="2">
    <source>
        <dbReference type="EMBL" id="VDK41638.1"/>
    </source>
</evidence>
<gene>
    <name evidence="2" type="ORF">CGOC_LOCUS90</name>
</gene>
<protein>
    <submittedName>
        <fullName evidence="2">Uncharacterized protein</fullName>
    </submittedName>
</protein>
<dbReference type="SUPFAM" id="SSF69360">
    <property type="entry name" value="Cell wall binding repeat"/>
    <property type="match status" value="1"/>
</dbReference>
<keyword evidence="1" id="KW-0677">Repeat</keyword>
<accession>A0A3P6RHW6</accession>
<evidence type="ECO:0000256" key="1">
    <source>
        <dbReference type="ARBA" id="ARBA00022737"/>
    </source>
</evidence>
<dbReference type="Proteomes" id="UP000271889">
    <property type="component" value="Unassembled WGS sequence"/>
</dbReference>
<dbReference type="InterPro" id="IPR018337">
    <property type="entry name" value="Cell_wall/Cho-bd_repeat"/>
</dbReference>
<dbReference type="Pfam" id="PF19127">
    <property type="entry name" value="Choline_bind_3"/>
    <property type="match status" value="1"/>
</dbReference>
<name>A0A3P6RHW6_CYLGO</name>
<reference evidence="2 3" key="1">
    <citation type="submission" date="2018-11" db="EMBL/GenBank/DDBJ databases">
        <authorList>
            <consortium name="Pathogen Informatics"/>
        </authorList>
    </citation>
    <scope>NUCLEOTIDE SEQUENCE [LARGE SCALE GENOMIC DNA]</scope>
</reference>
<keyword evidence="3" id="KW-1185">Reference proteome</keyword>
<dbReference type="EMBL" id="UYRV01000083">
    <property type="protein sequence ID" value="VDK41638.1"/>
    <property type="molecule type" value="Genomic_DNA"/>
</dbReference>